<protein>
    <submittedName>
        <fullName evidence="1">Spore germination protein GerPB</fullName>
    </submittedName>
</protein>
<dbReference type="Proteomes" id="UP001275315">
    <property type="component" value="Unassembled WGS sequence"/>
</dbReference>
<dbReference type="EMBL" id="JAWDIQ010000001">
    <property type="protein sequence ID" value="MDY0407856.1"/>
    <property type="molecule type" value="Genomic_DNA"/>
</dbReference>
<organism evidence="1 2">
    <name type="scientific">Paracerasibacillus soli</name>
    <dbReference type="NCBI Taxonomy" id="480284"/>
    <lineage>
        <taxon>Bacteria</taxon>
        <taxon>Bacillati</taxon>
        <taxon>Bacillota</taxon>
        <taxon>Bacilli</taxon>
        <taxon>Bacillales</taxon>
        <taxon>Bacillaceae</taxon>
        <taxon>Paracerasibacillus</taxon>
    </lineage>
</organism>
<proteinExistence type="predicted"/>
<accession>A0ABU5CNB2</accession>
<dbReference type="Pfam" id="PF10803">
    <property type="entry name" value="GerPB"/>
    <property type="match status" value="1"/>
</dbReference>
<comment type="caution">
    <text evidence="1">The sequence shown here is derived from an EMBL/GenBank/DDBJ whole genome shotgun (WGS) entry which is preliminary data.</text>
</comment>
<gene>
    <name evidence="1" type="ORF">RWD45_03580</name>
</gene>
<reference evidence="1 2" key="1">
    <citation type="submission" date="2023-10" db="EMBL/GenBank/DDBJ databases">
        <title>Virgibacillus soli CC-YMP-6 genome.</title>
        <authorList>
            <person name="Miliotis G."/>
            <person name="Sengupta P."/>
            <person name="Hameed A."/>
            <person name="Chuvochina M."/>
            <person name="Mcdonagh F."/>
            <person name="Simpson A.C."/>
            <person name="Singh N.K."/>
            <person name="Rekha P.D."/>
            <person name="Raman K."/>
            <person name="Hugenholtz P."/>
            <person name="Venkateswaran K."/>
        </authorList>
    </citation>
    <scope>NUCLEOTIDE SEQUENCE [LARGE SCALE GENOMIC DNA]</scope>
    <source>
        <strain evidence="1 2">CC-YMP-6</strain>
    </source>
</reference>
<dbReference type="RefSeq" id="WP_320378637.1">
    <property type="nucleotide sequence ID" value="NZ_JAWDIQ010000001.1"/>
</dbReference>
<dbReference type="InterPro" id="IPR024255">
    <property type="entry name" value="GerPB"/>
</dbReference>
<sequence length="74" mass="7947">MNFIVHQSIQIHLLKVGSIANSSVLQIGSTGSIQAKSDIYDTGGFTQLAEPVPYEDITQEATHTPLVPLIEPGE</sequence>
<evidence type="ECO:0000313" key="1">
    <source>
        <dbReference type="EMBL" id="MDY0407856.1"/>
    </source>
</evidence>
<keyword evidence="2" id="KW-1185">Reference proteome</keyword>
<evidence type="ECO:0000313" key="2">
    <source>
        <dbReference type="Proteomes" id="UP001275315"/>
    </source>
</evidence>
<name>A0ABU5CNB2_9BACI</name>